<dbReference type="AlphaFoldDB" id="A0A0A7FSS3"/>
<evidence type="ECO:0000256" key="1">
    <source>
        <dbReference type="SAM" id="Phobius"/>
    </source>
</evidence>
<sequence>MRKKISFYVIISIIMMFVGIFIYSNINYSQLDREKVESLVDKQFVDVNNYRNSILIKPKGREGCVGYIFYPKNNVDEASYIPIMSKIAERGFNVYIMKTMFHKNLNTDNIGKDIVSLNPSITNWVIGGEEEGKESATNFYEKIKNDKKAELLLCNDLVRLESNDIYYCDRNFKEDLKENSRIIIESINKLRN</sequence>
<evidence type="ECO:0000313" key="4">
    <source>
        <dbReference type="Proteomes" id="UP000030635"/>
    </source>
</evidence>
<evidence type="ECO:0000259" key="2">
    <source>
        <dbReference type="Pfam" id="PF12695"/>
    </source>
</evidence>
<dbReference type="KEGG" id="cbv:U729_957"/>
<feature type="domain" description="Alpha/beta hydrolase fold-5" evidence="2">
    <location>
        <begin position="68"/>
        <end position="141"/>
    </location>
</feature>
<name>A0A0A7FSS3_9CLOT</name>
<dbReference type="InterPro" id="IPR029059">
    <property type="entry name" value="AB_hydrolase_5"/>
</dbReference>
<protein>
    <recommendedName>
        <fullName evidence="2">Alpha/beta hydrolase fold-5 domain-containing protein</fullName>
    </recommendedName>
</protein>
<dbReference type="Pfam" id="PF12695">
    <property type="entry name" value="Abhydrolase_5"/>
    <property type="match status" value="1"/>
</dbReference>
<gene>
    <name evidence="3" type="ORF">U729_957</name>
</gene>
<organism evidence="3 4">
    <name type="scientific">Clostridium baratii str. Sullivan</name>
    <dbReference type="NCBI Taxonomy" id="1415775"/>
    <lineage>
        <taxon>Bacteria</taxon>
        <taxon>Bacillati</taxon>
        <taxon>Bacillota</taxon>
        <taxon>Clostridia</taxon>
        <taxon>Eubacteriales</taxon>
        <taxon>Clostridiaceae</taxon>
        <taxon>Clostridium</taxon>
    </lineage>
</organism>
<dbReference type="HOGENOM" id="CLU_1412985_0_0_9"/>
<keyword evidence="4" id="KW-1185">Reference proteome</keyword>
<dbReference type="RefSeq" id="WP_039312113.1">
    <property type="nucleotide sequence ID" value="NZ_CP006905.1"/>
</dbReference>
<dbReference type="Proteomes" id="UP000030635">
    <property type="component" value="Chromosome"/>
</dbReference>
<keyword evidence="1" id="KW-0472">Membrane</keyword>
<feature type="transmembrane region" description="Helical" evidence="1">
    <location>
        <begin position="7"/>
        <end position="26"/>
    </location>
</feature>
<dbReference type="EMBL" id="CP006905">
    <property type="protein sequence ID" value="AIY82613.1"/>
    <property type="molecule type" value="Genomic_DNA"/>
</dbReference>
<evidence type="ECO:0000313" key="3">
    <source>
        <dbReference type="EMBL" id="AIY82613.1"/>
    </source>
</evidence>
<dbReference type="OrthoDB" id="9780932at2"/>
<keyword evidence="1" id="KW-1133">Transmembrane helix</keyword>
<accession>A0A0A7FSS3</accession>
<proteinExistence type="predicted"/>
<dbReference type="STRING" id="1561.NPD11_2034"/>
<dbReference type="eggNOG" id="COG1073">
    <property type="taxonomic scope" value="Bacteria"/>
</dbReference>
<reference evidence="3 4" key="1">
    <citation type="journal article" date="2015" name="Infect. Genet. Evol.">
        <title>Genomic sequences of six botulinum neurotoxin-producing strains representing three clostridial species illustrate the mobility and diversity of botulinum neurotoxin genes.</title>
        <authorList>
            <person name="Smith T.J."/>
            <person name="Hill K.K."/>
            <person name="Xie G."/>
            <person name="Foley B.T."/>
            <person name="Williamson C.H."/>
            <person name="Foster J.T."/>
            <person name="Johnson S.L."/>
            <person name="Chertkov O."/>
            <person name="Teshima H."/>
            <person name="Gibbons H.S."/>
            <person name="Johnsky L.A."/>
            <person name="Karavis M.A."/>
            <person name="Smith L.A."/>
        </authorList>
    </citation>
    <scope>NUCLEOTIDE SEQUENCE [LARGE SCALE GENOMIC DNA]</scope>
    <source>
        <strain evidence="3 4">Sullivan</strain>
    </source>
</reference>
<keyword evidence="1" id="KW-0812">Transmembrane</keyword>
<dbReference type="GO" id="GO:0016787">
    <property type="term" value="F:hydrolase activity"/>
    <property type="evidence" value="ECO:0007669"/>
    <property type="project" value="InterPro"/>
</dbReference>